<evidence type="ECO:0000313" key="8">
    <source>
        <dbReference type="EMBL" id="GAA5124430.1"/>
    </source>
</evidence>
<evidence type="ECO:0000259" key="6">
    <source>
        <dbReference type="Pfam" id="PF04542"/>
    </source>
</evidence>
<keyword evidence="5" id="KW-0804">Transcription</keyword>
<dbReference type="InterPro" id="IPR013325">
    <property type="entry name" value="RNA_pol_sigma_r2"/>
</dbReference>
<proteinExistence type="inferred from homology"/>
<protein>
    <submittedName>
        <fullName evidence="8">ECF RNA polymerase sigma factor SigD</fullName>
    </submittedName>
</protein>
<dbReference type="CDD" id="cd06171">
    <property type="entry name" value="Sigma70_r4"/>
    <property type="match status" value="1"/>
</dbReference>
<dbReference type="NCBIfam" id="NF007230">
    <property type="entry name" value="PRK09648.1"/>
    <property type="match status" value="1"/>
</dbReference>
<sequence>MSATGDEVIGVEEADRADVARSARRDAELNRLAGLASGGDRKSLELLLARIRPMVVQYCRARIGFGTLGTQSAEDIAQDTLFAVVGALERWRPEKRVMSFVYGIASNKVVDAYRAAGRDRSVPTEVVPDEPDVEHGPEQAALHGGLVAELRELLDQLPEQHREILVLRVALGMTAVETAVAVGSTSGAVRVTQHRALAKLRELAARRSA</sequence>
<dbReference type="PANTHER" id="PTHR43133">
    <property type="entry name" value="RNA POLYMERASE ECF-TYPE SIGMA FACTO"/>
    <property type="match status" value="1"/>
</dbReference>
<organism evidence="8 9">
    <name type="scientific">Pseudonocardia adelaidensis</name>
    <dbReference type="NCBI Taxonomy" id="648754"/>
    <lineage>
        <taxon>Bacteria</taxon>
        <taxon>Bacillati</taxon>
        <taxon>Actinomycetota</taxon>
        <taxon>Actinomycetes</taxon>
        <taxon>Pseudonocardiales</taxon>
        <taxon>Pseudonocardiaceae</taxon>
        <taxon>Pseudonocardia</taxon>
    </lineage>
</organism>
<dbReference type="Pfam" id="PF04542">
    <property type="entry name" value="Sigma70_r2"/>
    <property type="match status" value="1"/>
</dbReference>
<dbReference type="InterPro" id="IPR014284">
    <property type="entry name" value="RNA_pol_sigma-70_dom"/>
</dbReference>
<dbReference type="InterPro" id="IPR013249">
    <property type="entry name" value="RNA_pol_sigma70_r4_t2"/>
</dbReference>
<dbReference type="InterPro" id="IPR013324">
    <property type="entry name" value="RNA_pol_sigma_r3/r4-like"/>
</dbReference>
<dbReference type="InterPro" id="IPR007627">
    <property type="entry name" value="RNA_pol_sigma70_r2"/>
</dbReference>
<dbReference type="Gene3D" id="1.10.1740.10">
    <property type="match status" value="1"/>
</dbReference>
<gene>
    <name evidence="8" type="primary">sigD</name>
    <name evidence="8" type="ORF">GCM10023320_37520</name>
</gene>
<name>A0ABP9NKE6_9PSEU</name>
<dbReference type="InterPro" id="IPR039425">
    <property type="entry name" value="RNA_pol_sigma-70-like"/>
</dbReference>
<comment type="similarity">
    <text evidence="1">Belongs to the sigma-70 factor family. ECF subfamily.</text>
</comment>
<dbReference type="InterPro" id="IPR036388">
    <property type="entry name" value="WH-like_DNA-bd_sf"/>
</dbReference>
<evidence type="ECO:0000256" key="1">
    <source>
        <dbReference type="ARBA" id="ARBA00010641"/>
    </source>
</evidence>
<evidence type="ECO:0000256" key="3">
    <source>
        <dbReference type="ARBA" id="ARBA00023082"/>
    </source>
</evidence>
<evidence type="ECO:0000256" key="2">
    <source>
        <dbReference type="ARBA" id="ARBA00023015"/>
    </source>
</evidence>
<dbReference type="Gene3D" id="1.10.10.10">
    <property type="entry name" value="Winged helix-like DNA-binding domain superfamily/Winged helix DNA-binding domain"/>
    <property type="match status" value="1"/>
</dbReference>
<dbReference type="Proteomes" id="UP001500804">
    <property type="component" value="Unassembled WGS sequence"/>
</dbReference>
<accession>A0ABP9NKE6</accession>
<dbReference type="RefSeq" id="WP_345606446.1">
    <property type="nucleotide sequence ID" value="NZ_BAABJO010000013.1"/>
</dbReference>
<dbReference type="PANTHER" id="PTHR43133:SF58">
    <property type="entry name" value="ECF RNA POLYMERASE SIGMA FACTOR SIGD"/>
    <property type="match status" value="1"/>
</dbReference>
<evidence type="ECO:0000256" key="4">
    <source>
        <dbReference type="ARBA" id="ARBA00023125"/>
    </source>
</evidence>
<keyword evidence="2" id="KW-0805">Transcription regulation</keyword>
<keyword evidence="4" id="KW-0238">DNA-binding</keyword>
<dbReference type="EMBL" id="BAABJO010000013">
    <property type="protein sequence ID" value="GAA5124430.1"/>
    <property type="molecule type" value="Genomic_DNA"/>
</dbReference>
<feature type="domain" description="RNA polymerase sigma-70 region 2" evidence="6">
    <location>
        <begin position="49"/>
        <end position="118"/>
    </location>
</feature>
<evidence type="ECO:0000313" key="9">
    <source>
        <dbReference type="Proteomes" id="UP001500804"/>
    </source>
</evidence>
<feature type="domain" description="RNA polymerase sigma factor 70 region 4 type 2" evidence="7">
    <location>
        <begin position="149"/>
        <end position="200"/>
    </location>
</feature>
<dbReference type="SUPFAM" id="SSF88659">
    <property type="entry name" value="Sigma3 and sigma4 domains of RNA polymerase sigma factors"/>
    <property type="match status" value="1"/>
</dbReference>
<evidence type="ECO:0000259" key="7">
    <source>
        <dbReference type="Pfam" id="PF08281"/>
    </source>
</evidence>
<evidence type="ECO:0000256" key="5">
    <source>
        <dbReference type="ARBA" id="ARBA00023163"/>
    </source>
</evidence>
<keyword evidence="3" id="KW-0731">Sigma factor</keyword>
<dbReference type="Pfam" id="PF08281">
    <property type="entry name" value="Sigma70_r4_2"/>
    <property type="match status" value="1"/>
</dbReference>
<dbReference type="NCBIfam" id="TIGR02937">
    <property type="entry name" value="sigma70-ECF"/>
    <property type="match status" value="1"/>
</dbReference>
<reference evidence="9" key="1">
    <citation type="journal article" date="2019" name="Int. J. Syst. Evol. Microbiol.">
        <title>The Global Catalogue of Microorganisms (GCM) 10K type strain sequencing project: providing services to taxonomists for standard genome sequencing and annotation.</title>
        <authorList>
            <consortium name="The Broad Institute Genomics Platform"/>
            <consortium name="The Broad Institute Genome Sequencing Center for Infectious Disease"/>
            <person name="Wu L."/>
            <person name="Ma J."/>
        </authorList>
    </citation>
    <scope>NUCLEOTIDE SEQUENCE [LARGE SCALE GENOMIC DNA]</scope>
    <source>
        <strain evidence="9">JCM 18302</strain>
    </source>
</reference>
<comment type="caution">
    <text evidence="8">The sequence shown here is derived from an EMBL/GenBank/DDBJ whole genome shotgun (WGS) entry which is preliminary data.</text>
</comment>
<keyword evidence="9" id="KW-1185">Reference proteome</keyword>
<dbReference type="SUPFAM" id="SSF88946">
    <property type="entry name" value="Sigma2 domain of RNA polymerase sigma factors"/>
    <property type="match status" value="1"/>
</dbReference>